<dbReference type="Proteomes" id="UP001054837">
    <property type="component" value="Unassembled WGS sequence"/>
</dbReference>
<organism evidence="1 2">
    <name type="scientific">Caerostris darwini</name>
    <dbReference type="NCBI Taxonomy" id="1538125"/>
    <lineage>
        <taxon>Eukaryota</taxon>
        <taxon>Metazoa</taxon>
        <taxon>Ecdysozoa</taxon>
        <taxon>Arthropoda</taxon>
        <taxon>Chelicerata</taxon>
        <taxon>Arachnida</taxon>
        <taxon>Araneae</taxon>
        <taxon>Araneomorphae</taxon>
        <taxon>Entelegynae</taxon>
        <taxon>Araneoidea</taxon>
        <taxon>Araneidae</taxon>
        <taxon>Caerostris</taxon>
    </lineage>
</organism>
<evidence type="ECO:0000313" key="2">
    <source>
        <dbReference type="Proteomes" id="UP001054837"/>
    </source>
</evidence>
<protein>
    <submittedName>
        <fullName evidence="1">Uncharacterized protein</fullName>
    </submittedName>
</protein>
<sequence length="93" mass="11274">MRRLSKVEYEDNYLRATVTQQIIDQLNQSPLSPAMIIEYPNIPRLNKVSKDLEKEKRFQLCQGPIRIHYYLKNEIICPIKGKFKWDYWCKKKK</sequence>
<name>A0AAV4NNE5_9ARAC</name>
<evidence type="ECO:0000313" key="1">
    <source>
        <dbReference type="EMBL" id="GIX86296.1"/>
    </source>
</evidence>
<comment type="caution">
    <text evidence="1">The sequence shown here is derived from an EMBL/GenBank/DDBJ whole genome shotgun (WGS) entry which is preliminary data.</text>
</comment>
<accession>A0AAV4NNE5</accession>
<proteinExistence type="predicted"/>
<dbReference type="EMBL" id="BPLQ01001877">
    <property type="protein sequence ID" value="GIX86296.1"/>
    <property type="molecule type" value="Genomic_DNA"/>
</dbReference>
<dbReference type="AlphaFoldDB" id="A0AAV4NNE5"/>
<gene>
    <name evidence="1" type="ORF">CDAR_590071</name>
</gene>
<keyword evidence="2" id="KW-1185">Reference proteome</keyword>
<reference evidence="1 2" key="1">
    <citation type="submission" date="2021-06" db="EMBL/GenBank/DDBJ databases">
        <title>Caerostris darwini draft genome.</title>
        <authorList>
            <person name="Kono N."/>
            <person name="Arakawa K."/>
        </authorList>
    </citation>
    <scope>NUCLEOTIDE SEQUENCE [LARGE SCALE GENOMIC DNA]</scope>
</reference>